<dbReference type="PANTHER" id="PTHR11157:SF11">
    <property type="entry name" value="ELONGATION OF FATTY ACIDS PROTEIN 3-LIKE"/>
    <property type="match status" value="1"/>
</dbReference>
<dbReference type="PANTHER" id="PTHR11157">
    <property type="entry name" value="FATTY ACID ACYL TRANSFERASE-RELATED"/>
    <property type="match status" value="1"/>
</dbReference>
<evidence type="ECO:0000256" key="6">
    <source>
        <dbReference type="ARBA" id="ARBA00022989"/>
    </source>
</evidence>
<dbReference type="AlphaFoldDB" id="A0ABD3JF53"/>
<evidence type="ECO:0000256" key="8">
    <source>
        <dbReference type="ARBA" id="ARBA00023136"/>
    </source>
</evidence>
<keyword evidence="7" id="KW-0443">Lipid metabolism</keyword>
<evidence type="ECO:0000313" key="13">
    <source>
        <dbReference type="Proteomes" id="UP001634007"/>
    </source>
</evidence>
<keyword evidence="9" id="KW-0275">Fatty acid biosynthesis</keyword>
<keyword evidence="13" id="KW-1185">Reference proteome</keyword>
<feature type="transmembrane region" description="Helical" evidence="11">
    <location>
        <begin position="184"/>
        <end position="205"/>
    </location>
</feature>
<evidence type="ECO:0000313" key="12">
    <source>
        <dbReference type="EMBL" id="KAL3725875.1"/>
    </source>
</evidence>
<dbReference type="GO" id="GO:0016740">
    <property type="term" value="F:transferase activity"/>
    <property type="evidence" value="ECO:0007669"/>
    <property type="project" value="UniProtKB-KW"/>
</dbReference>
<evidence type="ECO:0000256" key="2">
    <source>
        <dbReference type="ARBA" id="ARBA00022516"/>
    </source>
</evidence>
<dbReference type="Pfam" id="PF01151">
    <property type="entry name" value="ELO"/>
    <property type="match status" value="1"/>
</dbReference>
<feature type="transmembrane region" description="Helical" evidence="11">
    <location>
        <begin position="38"/>
        <end position="61"/>
    </location>
</feature>
<proteinExistence type="predicted"/>
<sequence>MSVAAAAMAVNWVTYYLAEHPAIVNFRWSHTHSWGSTWSFLASSVSLYLALALLLHLLLLLPRRRRPVPVGPAPALHSLLMALLSATIFAGALLSSAAEIRDTRWLWRRSRTTPFQWFLCFPLGTRPSGRVFFWSYVFYLSRFLHMLRTFLTILRRRRLSFAQLFNNAALTCVAFLWLEFSQSFQVLAILSATLVYAAVYGYRFWTAIGLPVACFPFVAHCQVALLGCNLVCHVGVLTLHLVKGGCNGIGAWVFNSVLNCAVLMLFLKFYVKMHLGKKRGAAVVLGGGGCADSIGAGGAGEACDRDREPSSSLCGGSDVIKEAEEESIVREKEL</sequence>
<comment type="subcellular location">
    <subcellularLocation>
        <location evidence="1">Membrane</location>
        <topology evidence="1">Multi-pass membrane protein</topology>
    </subcellularLocation>
</comment>
<organism evidence="12 13">
    <name type="scientific">Eucalyptus globulus</name>
    <name type="common">Tasmanian blue gum</name>
    <dbReference type="NCBI Taxonomy" id="34317"/>
    <lineage>
        <taxon>Eukaryota</taxon>
        <taxon>Viridiplantae</taxon>
        <taxon>Streptophyta</taxon>
        <taxon>Embryophyta</taxon>
        <taxon>Tracheophyta</taxon>
        <taxon>Spermatophyta</taxon>
        <taxon>Magnoliopsida</taxon>
        <taxon>eudicotyledons</taxon>
        <taxon>Gunneridae</taxon>
        <taxon>Pentapetalae</taxon>
        <taxon>rosids</taxon>
        <taxon>malvids</taxon>
        <taxon>Myrtales</taxon>
        <taxon>Myrtaceae</taxon>
        <taxon>Myrtoideae</taxon>
        <taxon>Eucalypteae</taxon>
        <taxon>Eucalyptus</taxon>
    </lineage>
</organism>
<feature type="transmembrane region" description="Helical" evidence="11">
    <location>
        <begin position="73"/>
        <end position="95"/>
    </location>
</feature>
<evidence type="ECO:0000256" key="4">
    <source>
        <dbReference type="ARBA" id="ARBA00022692"/>
    </source>
</evidence>
<reference evidence="12 13" key="1">
    <citation type="submission" date="2024-11" db="EMBL/GenBank/DDBJ databases">
        <title>Chromosome-level genome assembly of Eucalyptus globulus Labill. provides insights into its genome evolution.</title>
        <authorList>
            <person name="Li X."/>
        </authorList>
    </citation>
    <scope>NUCLEOTIDE SEQUENCE [LARGE SCALE GENOMIC DNA]</scope>
    <source>
        <strain evidence="12">CL2024</strain>
        <tissue evidence="12">Fresh tender leaves</tissue>
    </source>
</reference>
<feature type="transmembrane region" description="Helical" evidence="11">
    <location>
        <begin position="159"/>
        <end position="178"/>
    </location>
</feature>
<comment type="caution">
    <text evidence="12">The sequence shown here is derived from an EMBL/GenBank/DDBJ whole genome shotgun (WGS) entry which is preliminary data.</text>
</comment>
<protein>
    <recommendedName>
        <fullName evidence="14">Elongation of fatty acids protein 3-like</fullName>
    </recommendedName>
</protein>
<feature type="transmembrane region" description="Helical" evidence="11">
    <location>
        <begin position="217"/>
        <end position="237"/>
    </location>
</feature>
<evidence type="ECO:0008006" key="14">
    <source>
        <dbReference type="Google" id="ProtNLM"/>
    </source>
</evidence>
<evidence type="ECO:0000256" key="10">
    <source>
        <dbReference type="SAM" id="MobiDB-lite"/>
    </source>
</evidence>
<evidence type="ECO:0000256" key="5">
    <source>
        <dbReference type="ARBA" id="ARBA00022832"/>
    </source>
</evidence>
<dbReference type="InterPro" id="IPR002076">
    <property type="entry name" value="ELO_fam"/>
</dbReference>
<keyword evidence="2" id="KW-0444">Lipid biosynthesis</keyword>
<accession>A0ABD3JF53</accession>
<dbReference type="Proteomes" id="UP001634007">
    <property type="component" value="Unassembled WGS sequence"/>
</dbReference>
<keyword evidence="4 11" id="KW-0812">Transmembrane</keyword>
<feature type="transmembrane region" description="Helical" evidence="11">
    <location>
        <begin position="249"/>
        <end position="271"/>
    </location>
</feature>
<evidence type="ECO:0000256" key="3">
    <source>
        <dbReference type="ARBA" id="ARBA00022679"/>
    </source>
</evidence>
<dbReference type="GO" id="GO:0006633">
    <property type="term" value="P:fatty acid biosynthetic process"/>
    <property type="evidence" value="ECO:0007669"/>
    <property type="project" value="UniProtKB-KW"/>
</dbReference>
<keyword evidence="5" id="KW-0276">Fatty acid metabolism</keyword>
<dbReference type="GO" id="GO:0016020">
    <property type="term" value="C:membrane"/>
    <property type="evidence" value="ECO:0007669"/>
    <property type="project" value="UniProtKB-SubCell"/>
</dbReference>
<gene>
    <name evidence="12" type="ORF">ACJRO7_030848</name>
</gene>
<evidence type="ECO:0000256" key="9">
    <source>
        <dbReference type="ARBA" id="ARBA00023160"/>
    </source>
</evidence>
<evidence type="ECO:0000256" key="11">
    <source>
        <dbReference type="SAM" id="Phobius"/>
    </source>
</evidence>
<dbReference type="EMBL" id="JBJKBG010000008">
    <property type="protein sequence ID" value="KAL3725875.1"/>
    <property type="molecule type" value="Genomic_DNA"/>
</dbReference>
<keyword evidence="3" id="KW-0808">Transferase</keyword>
<evidence type="ECO:0000256" key="1">
    <source>
        <dbReference type="ARBA" id="ARBA00004141"/>
    </source>
</evidence>
<evidence type="ECO:0000256" key="7">
    <source>
        <dbReference type="ARBA" id="ARBA00023098"/>
    </source>
</evidence>
<keyword evidence="8 11" id="KW-0472">Membrane</keyword>
<keyword evidence="6 11" id="KW-1133">Transmembrane helix</keyword>
<name>A0ABD3JF53_EUCGL</name>
<feature type="region of interest" description="Disordered" evidence="10">
    <location>
        <begin position="296"/>
        <end position="316"/>
    </location>
</feature>